<gene>
    <name evidence="2" type="ORF">GTO87_02210</name>
</gene>
<evidence type="ECO:0000256" key="1">
    <source>
        <dbReference type="SAM" id="Phobius"/>
    </source>
</evidence>
<evidence type="ECO:0000313" key="2">
    <source>
        <dbReference type="EMBL" id="QLL77535.1"/>
    </source>
</evidence>
<dbReference type="EMBL" id="CP047418">
    <property type="protein sequence ID" value="QLL77535.1"/>
    <property type="molecule type" value="Genomic_DNA"/>
</dbReference>
<dbReference type="AlphaFoldDB" id="A0A7H9EK43"/>
<feature type="transmembrane region" description="Helical" evidence="1">
    <location>
        <begin position="117"/>
        <end position="141"/>
    </location>
</feature>
<dbReference type="InterPro" id="IPR024529">
    <property type="entry name" value="ECF_trnsprt_substrate-spec"/>
</dbReference>
<sequence length="197" mass="21059">MTQQLRIKRLTRRGLLVALVLLQDFLPLLGNIPLGPLSITTLPITVTVVAIILGPGEGAFLGGFWGVLTWVRAFTYPSSPLAPLVFTNPLIAILPRILVGVVAGYTFLFLKNRFPRWGAMLAGGLGALTNTVLVLGGIYIFARTNSVASFYHTDVTALGTVLMTIAGSNGMIEMITTAILAPLIALPVRQIVIKGQH</sequence>
<reference evidence="2 3" key="1">
    <citation type="submission" date="2020-01" db="EMBL/GenBank/DDBJ databases">
        <title>Complete and circular genome sequences of six lactobacillus isolates from horses.</title>
        <authorList>
            <person name="Hassan H.M."/>
        </authorList>
    </citation>
    <scope>NUCLEOTIDE SEQUENCE [LARGE SCALE GENOMIC DNA]</scope>
    <source>
        <strain evidence="2 3">1A</strain>
    </source>
</reference>
<protein>
    <submittedName>
        <fullName evidence="2">ECF transporter S component</fullName>
    </submittedName>
</protein>
<organism evidence="2 3">
    <name type="scientific">Ligilactobacillus saerimneri</name>
    <dbReference type="NCBI Taxonomy" id="228229"/>
    <lineage>
        <taxon>Bacteria</taxon>
        <taxon>Bacillati</taxon>
        <taxon>Bacillota</taxon>
        <taxon>Bacilli</taxon>
        <taxon>Lactobacillales</taxon>
        <taxon>Lactobacillaceae</taxon>
        <taxon>Ligilactobacillus</taxon>
    </lineage>
</organism>
<dbReference type="RefSeq" id="WP_180849368.1">
    <property type="nucleotide sequence ID" value="NZ_CP047418.1"/>
</dbReference>
<evidence type="ECO:0000313" key="3">
    <source>
        <dbReference type="Proteomes" id="UP000510886"/>
    </source>
</evidence>
<keyword evidence="1" id="KW-0472">Membrane</keyword>
<dbReference type="GO" id="GO:0022857">
    <property type="term" value="F:transmembrane transporter activity"/>
    <property type="evidence" value="ECO:0007669"/>
    <property type="project" value="InterPro"/>
</dbReference>
<dbReference type="Gene3D" id="1.10.1760.20">
    <property type="match status" value="1"/>
</dbReference>
<accession>A0A7H9EK43</accession>
<keyword evidence="1" id="KW-0812">Transmembrane</keyword>
<proteinExistence type="predicted"/>
<dbReference type="Pfam" id="PF12822">
    <property type="entry name" value="ECF_trnsprt"/>
    <property type="match status" value="1"/>
</dbReference>
<dbReference type="KEGG" id="lsw:GTO87_02210"/>
<dbReference type="Proteomes" id="UP000510886">
    <property type="component" value="Chromosome"/>
</dbReference>
<name>A0A7H9EK43_9LACO</name>
<feature type="transmembrane region" description="Helical" evidence="1">
    <location>
        <begin position="161"/>
        <end position="186"/>
    </location>
</feature>
<feature type="transmembrane region" description="Helical" evidence="1">
    <location>
        <begin position="12"/>
        <end position="29"/>
    </location>
</feature>
<feature type="transmembrane region" description="Helical" evidence="1">
    <location>
        <begin position="90"/>
        <end position="110"/>
    </location>
</feature>
<keyword evidence="1" id="KW-1133">Transmembrane helix</keyword>